<comment type="caution">
    <text evidence="6">The sequence shown here is derived from an EMBL/GenBank/DDBJ whole genome shotgun (WGS) entry which is preliminary data.</text>
</comment>
<dbReference type="SUPFAM" id="SSF46785">
    <property type="entry name" value="Winged helix' DNA-binding domain"/>
    <property type="match status" value="1"/>
</dbReference>
<evidence type="ECO:0000256" key="3">
    <source>
        <dbReference type="ARBA" id="ARBA00023125"/>
    </source>
</evidence>
<dbReference type="PROSITE" id="PS50931">
    <property type="entry name" value="HTH_LYSR"/>
    <property type="match status" value="1"/>
</dbReference>
<evidence type="ECO:0000259" key="5">
    <source>
        <dbReference type="PROSITE" id="PS50931"/>
    </source>
</evidence>
<evidence type="ECO:0000256" key="1">
    <source>
        <dbReference type="ARBA" id="ARBA00009437"/>
    </source>
</evidence>
<keyword evidence="3" id="KW-0238">DNA-binding</keyword>
<feature type="domain" description="HTH lysR-type" evidence="5">
    <location>
        <begin position="1"/>
        <end position="59"/>
    </location>
</feature>
<sequence>MDQLQAMRVYLRVAELGSFTAAADNLGMLKASVSNAVRQLEQELGTRLLHRTTRKVQMTQDGQQYYERCRDLLADFEELTTLFSASEDRQLRGRLRVDMPLALARIRVIPHLPEFLLRHPQLEIELSSTDRRVDMVREGFDCVVRVGGVGEQGVIALPLGELAQCNCASPGYLQRYGMPQQLADLAAHQLVHYAQSLGSRPTGFEYQDAEGQLQRLAMPGSVTVNNSDAYQQAALAGLGIIQVPRRGVQSGLDSGSLVEILPLYVPPPLPVSLLYANRRQLPLRVRRFMTWLQELLKPELQG</sequence>
<dbReference type="CDD" id="cd08472">
    <property type="entry name" value="PBP2_CrgA_like_3"/>
    <property type="match status" value="1"/>
</dbReference>
<dbReference type="EMBL" id="JBHSAF010000003">
    <property type="protein sequence ID" value="MFC3912894.1"/>
    <property type="molecule type" value="Genomic_DNA"/>
</dbReference>
<reference evidence="7" key="1">
    <citation type="journal article" date="2019" name="Int. J. Syst. Evol. Microbiol.">
        <title>The Global Catalogue of Microorganisms (GCM) 10K type strain sequencing project: providing services to taxonomists for standard genome sequencing and annotation.</title>
        <authorList>
            <consortium name="The Broad Institute Genomics Platform"/>
            <consortium name="The Broad Institute Genome Sequencing Center for Infectious Disease"/>
            <person name="Wu L."/>
            <person name="Ma J."/>
        </authorList>
    </citation>
    <scope>NUCLEOTIDE SEQUENCE [LARGE SCALE GENOMIC DNA]</scope>
    <source>
        <strain evidence="7">CCUG 54939</strain>
    </source>
</reference>
<dbReference type="Pfam" id="PF03466">
    <property type="entry name" value="LysR_substrate"/>
    <property type="match status" value="1"/>
</dbReference>
<dbReference type="Gene3D" id="3.40.190.290">
    <property type="match status" value="1"/>
</dbReference>
<dbReference type="InterPro" id="IPR005119">
    <property type="entry name" value="LysR_subst-bd"/>
</dbReference>
<gene>
    <name evidence="6" type="ORF">ACFOSS_05380</name>
</gene>
<evidence type="ECO:0000313" key="7">
    <source>
        <dbReference type="Proteomes" id="UP001595692"/>
    </source>
</evidence>
<dbReference type="Pfam" id="PF00126">
    <property type="entry name" value="HTH_1"/>
    <property type="match status" value="1"/>
</dbReference>
<evidence type="ECO:0000313" key="6">
    <source>
        <dbReference type="EMBL" id="MFC3912894.1"/>
    </source>
</evidence>
<dbReference type="SUPFAM" id="SSF53850">
    <property type="entry name" value="Periplasmic binding protein-like II"/>
    <property type="match status" value="1"/>
</dbReference>
<dbReference type="InterPro" id="IPR036388">
    <property type="entry name" value="WH-like_DNA-bd_sf"/>
</dbReference>
<proteinExistence type="inferred from homology"/>
<comment type="similarity">
    <text evidence="1">Belongs to the LysR transcriptional regulatory family.</text>
</comment>
<evidence type="ECO:0000256" key="4">
    <source>
        <dbReference type="ARBA" id="ARBA00023163"/>
    </source>
</evidence>
<protein>
    <submittedName>
        <fullName evidence="6">LysR family transcriptional regulator</fullName>
    </submittedName>
</protein>
<keyword evidence="7" id="KW-1185">Reference proteome</keyword>
<dbReference type="InterPro" id="IPR058163">
    <property type="entry name" value="LysR-type_TF_proteobact-type"/>
</dbReference>
<dbReference type="PANTHER" id="PTHR30537:SF72">
    <property type="entry name" value="LYSR FAMILY TRANSCRIPTIONAL REGULATOR"/>
    <property type="match status" value="1"/>
</dbReference>
<dbReference type="Proteomes" id="UP001595692">
    <property type="component" value="Unassembled WGS sequence"/>
</dbReference>
<dbReference type="InterPro" id="IPR000847">
    <property type="entry name" value="LysR_HTH_N"/>
</dbReference>
<organism evidence="6 7">
    <name type="scientific">Pseudaeromonas sharmana</name>
    <dbReference type="NCBI Taxonomy" id="328412"/>
    <lineage>
        <taxon>Bacteria</taxon>
        <taxon>Pseudomonadati</taxon>
        <taxon>Pseudomonadota</taxon>
        <taxon>Gammaproteobacteria</taxon>
        <taxon>Aeromonadales</taxon>
        <taxon>Aeromonadaceae</taxon>
        <taxon>Pseudaeromonas</taxon>
    </lineage>
</organism>
<keyword evidence="2" id="KW-0805">Transcription regulation</keyword>
<keyword evidence="4" id="KW-0804">Transcription</keyword>
<dbReference type="InterPro" id="IPR036390">
    <property type="entry name" value="WH_DNA-bd_sf"/>
</dbReference>
<accession>A0ABV8CLH9</accession>
<dbReference type="PANTHER" id="PTHR30537">
    <property type="entry name" value="HTH-TYPE TRANSCRIPTIONAL REGULATOR"/>
    <property type="match status" value="1"/>
</dbReference>
<dbReference type="RefSeq" id="WP_377151106.1">
    <property type="nucleotide sequence ID" value="NZ_JBHSAF010000003.1"/>
</dbReference>
<evidence type="ECO:0000256" key="2">
    <source>
        <dbReference type="ARBA" id="ARBA00023015"/>
    </source>
</evidence>
<dbReference type="Gene3D" id="1.10.10.10">
    <property type="entry name" value="Winged helix-like DNA-binding domain superfamily/Winged helix DNA-binding domain"/>
    <property type="match status" value="1"/>
</dbReference>
<name>A0ABV8CLH9_9GAMM</name>